<name>A0ACC4UB26_9CORY</name>
<keyword evidence="2" id="KW-1185">Reference proteome</keyword>
<proteinExistence type="predicted"/>
<keyword evidence="1" id="KW-0131">Cell cycle</keyword>
<organism evidence="1 2">
    <name type="scientific">Corynebacterium minutissimum</name>
    <dbReference type="NCBI Taxonomy" id="38301"/>
    <lineage>
        <taxon>Bacteria</taxon>
        <taxon>Bacillati</taxon>
        <taxon>Actinomycetota</taxon>
        <taxon>Actinomycetes</taxon>
        <taxon>Mycobacteriales</taxon>
        <taxon>Corynebacteriaceae</taxon>
        <taxon>Corynebacterium</taxon>
    </lineage>
</organism>
<dbReference type="Proteomes" id="UP000034245">
    <property type="component" value="Unassembled WGS sequence"/>
</dbReference>
<evidence type="ECO:0000313" key="1">
    <source>
        <dbReference type="EMBL" id="KKO80136.1"/>
    </source>
</evidence>
<protein>
    <submittedName>
        <fullName evidence="1">Cell division protein DivIVA</fullName>
    </submittedName>
</protein>
<accession>A0ACC4UB26</accession>
<evidence type="ECO:0000313" key="2">
    <source>
        <dbReference type="Proteomes" id="UP000034245"/>
    </source>
</evidence>
<comment type="caution">
    <text evidence="1">The sequence shown here is derived from an EMBL/GenBank/DDBJ whole genome shotgun (WGS) entry which is preliminary data.</text>
</comment>
<sequence>MMSWILLIVVLIALVIIGTWAWGTIVGRGTVMEAPDTAVDTNEENLRALEEGRFDDLRFDVVTRGYRQDQVDALLAAVERRMGAAPVASDGSADDSAEPSPAGAATSLPLSAEKELD</sequence>
<dbReference type="EMBL" id="LAYQ01000013">
    <property type="protein sequence ID" value="KKO80136.1"/>
    <property type="molecule type" value="Genomic_DNA"/>
</dbReference>
<gene>
    <name evidence="1" type="ORF">WU87_07055</name>
</gene>
<reference evidence="1" key="1">
    <citation type="submission" date="2015-04" db="EMBL/GenBank/DDBJ databases">
        <title>Draft Genome Sequences of Three Species of Emerging Human-Pathogenic Corynebacteria.</title>
        <authorList>
            <person name="Pacheco L.G."/>
            <person name="Mattos-Guaraldi A.L."/>
            <person name="Santos C.S."/>
            <person name="Veras A.O."/>
            <person name="Guimaraes L.C."/>
            <person name="Abreu V."/>
            <person name="Pereira F.L."/>
            <person name="Soares S.C."/>
            <person name="Dorella F.A."/>
            <person name="Carvalho A.F."/>
            <person name="Leal C.G."/>
            <person name="Figueiredo H.C."/>
            <person name="Ramos J.N."/>
            <person name="Vieira V."/>
            <person name="Farfour E."/>
            <person name="Guiso N."/>
            <person name="Hirata R.Jr."/>
            <person name="Ramos R.T."/>
            <person name="Azevedo V."/>
            <person name="Silva A."/>
        </authorList>
    </citation>
    <scope>NUCLEOTIDE SEQUENCE</scope>
    <source>
        <strain evidence="1">1941</strain>
    </source>
</reference>
<keyword evidence="1" id="KW-0132">Cell division</keyword>